<sequence>MTDTHDGPRDAGRRFSPGALPGMTSGHQLMFFPVAAAVSRAIWALARLGVADRLADGPRDATDLAEAVGADPDALARALRAAAALGVFTQGPDGRFGLTPAAELLRSDVPESRRDQVLLYGDPLTWLPYRDILDTLRTGEPAFPKIFGQPYHDHLRADADAAGRVARAVASTHRGNLDYLTSLIDLGPISRVAELRGDGLFLQALLDRHPHCSGTVADDTATVPPDTQALVLKQVLHDLPDADAVRVLRTVREALGQDPERRLFVLERVVGAASPDLAAVVDLDMLLITGGRERTAVEWGELFTAGGFDLLAAPAGSGWTAFECRPVHGPTTAPAG</sequence>
<gene>
    <name evidence="6" type="ORF">FPZ41_09935</name>
</gene>
<dbReference type="Pfam" id="PF00891">
    <property type="entry name" value="Methyltransf_2"/>
    <property type="match status" value="1"/>
</dbReference>
<evidence type="ECO:0000256" key="2">
    <source>
        <dbReference type="ARBA" id="ARBA00022679"/>
    </source>
</evidence>
<evidence type="ECO:0000259" key="5">
    <source>
        <dbReference type="Pfam" id="PF08100"/>
    </source>
</evidence>
<reference evidence="6 7" key="1">
    <citation type="submission" date="2019-09" db="EMBL/GenBank/DDBJ databases">
        <authorList>
            <person name="Duangmal K."/>
            <person name="Teo W.F.A."/>
            <person name="Lipun K."/>
        </authorList>
    </citation>
    <scope>NUCLEOTIDE SEQUENCE [LARGE SCALE GENOMIC DNA]</scope>
    <source>
        <strain evidence="6 7">K1PN6</strain>
    </source>
</reference>
<dbReference type="InterPro" id="IPR036388">
    <property type="entry name" value="WH-like_DNA-bd_sf"/>
</dbReference>
<dbReference type="PANTHER" id="PTHR43712:SF2">
    <property type="entry name" value="O-METHYLTRANSFERASE CICE"/>
    <property type="match status" value="1"/>
</dbReference>
<keyword evidence="2 6" id="KW-0808">Transferase</keyword>
<accession>A0A5N8WN57</accession>
<dbReference type="InterPro" id="IPR001077">
    <property type="entry name" value="COMT_C"/>
</dbReference>
<dbReference type="SUPFAM" id="SSF53335">
    <property type="entry name" value="S-adenosyl-L-methionine-dependent methyltransferases"/>
    <property type="match status" value="1"/>
</dbReference>
<dbReference type="PROSITE" id="PS51683">
    <property type="entry name" value="SAM_OMT_II"/>
    <property type="match status" value="1"/>
</dbReference>
<dbReference type="GO" id="GO:0046983">
    <property type="term" value="F:protein dimerization activity"/>
    <property type="evidence" value="ECO:0007669"/>
    <property type="project" value="InterPro"/>
</dbReference>
<dbReference type="RefSeq" id="WP_152861133.1">
    <property type="nucleotide sequence ID" value="NZ_VMNX01000024.1"/>
</dbReference>
<evidence type="ECO:0000256" key="1">
    <source>
        <dbReference type="ARBA" id="ARBA00022603"/>
    </source>
</evidence>
<feature type="domain" description="O-methyltransferase dimerisation" evidence="5">
    <location>
        <begin position="37"/>
        <end position="105"/>
    </location>
</feature>
<dbReference type="Gene3D" id="1.10.10.10">
    <property type="entry name" value="Winged helix-like DNA-binding domain superfamily/Winged helix DNA-binding domain"/>
    <property type="match status" value="1"/>
</dbReference>
<proteinExistence type="predicted"/>
<dbReference type="EMBL" id="VMNX01000024">
    <property type="protein sequence ID" value="MPY48871.1"/>
    <property type="molecule type" value="Genomic_DNA"/>
</dbReference>
<dbReference type="Gene3D" id="3.40.50.150">
    <property type="entry name" value="Vaccinia Virus protein VP39"/>
    <property type="match status" value="2"/>
</dbReference>
<dbReference type="SUPFAM" id="SSF46785">
    <property type="entry name" value="Winged helix' DNA-binding domain"/>
    <property type="match status" value="1"/>
</dbReference>
<dbReference type="AlphaFoldDB" id="A0A5N8WN57"/>
<keyword evidence="3" id="KW-0949">S-adenosyl-L-methionine</keyword>
<feature type="domain" description="O-methyltransferase C-terminal" evidence="4">
    <location>
        <begin position="225"/>
        <end position="308"/>
    </location>
</feature>
<dbReference type="GO" id="GO:0008171">
    <property type="term" value="F:O-methyltransferase activity"/>
    <property type="evidence" value="ECO:0007669"/>
    <property type="project" value="InterPro"/>
</dbReference>
<dbReference type="InterPro" id="IPR029063">
    <property type="entry name" value="SAM-dependent_MTases_sf"/>
</dbReference>
<organism evidence="6 7">
    <name type="scientific">Streptomyces acidicola</name>
    <dbReference type="NCBI Taxonomy" id="2596892"/>
    <lineage>
        <taxon>Bacteria</taxon>
        <taxon>Bacillati</taxon>
        <taxon>Actinomycetota</taxon>
        <taxon>Actinomycetes</taxon>
        <taxon>Kitasatosporales</taxon>
        <taxon>Streptomycetaceae</taxon>
        <taxon>Streptomyces</taxon>
    </lineage>
</organism>
<keyword evidence="7" id="KW-1185">Reference proteome</keyword>
<name>A0A5N8WN57_9ACTN</name>
<evidence type="ECO:0000313" key="7">
    <source>
        <dbReference type="Proteomes" id="UP000373149"/>
    </source>
</evidence>
<evidence type="ECO:0000259" key="4">
    <source>
        <dbReference type="Pfam" id="PF00891"/>
    </source>
</evidence>
<dbReference type="InterPro" id="IPR036390">
    <property type="entry name" value="WH_DNA-bd_sf"/>
</dbReference>
<protein>
    <submittedName>
        <fullName evidence="6">O-methyltransferase</fullName>
    </submittedName>
</protein>
<evidence type="ECO:0000256" key="3">
    <source>
        <dbReference type="ARBA" id="ARBA00022691"/>
    </source>
</evidence>
<dbReference type="InterPro" id="IPR012967">
    <property type="entry name" value="COMT_dimerisation"/>
</dbReference>
<comment type="caution">
    <text evidence="6">The sequence shown here is derived from an EMBL/GenBank/DDBJ whole genome shotgun (WGS) entry which is preliminary data.</text>
</comment>
<keyword evidence="1 6" id="KW-0489">Methyltransferase</keyword>
<dbReference type="Proteomes" id="UP000373149">
    <property type="component" value="Unassembled WGS sequence"/>
</dbReference>
<dbReference type="PANTHER" id="PTHR43712">
    <property type="entry name" value="PUTATIVE (AFU_ORTHOLOGUE AFUA_4G14580)-RELATED"/>
    <property type="match status" value="1"/>
</dbReference>
<evidence type="ECO:0000313" key="6">
    <source>
        <dbReference type="EMBL" id="MPY48871.1"/>
    </source>
</evidence>
<dbReference type="InterPro" id="IPR016461">
    <property type="entry name" value="COMT-like"/>
</dbReference>
<dbReference type="Pfam" id="PF08100">
    <property type="entry name" value="Dimerisation"/>
    <property type="match status" value="1"/>
</dbReference>
<dbReference type="GO" id="GO:0032259">
    <property type="term" value="P:methylation"/>
    <property type="evidence" value="ECO:0007669"/>
    <property type="project" value="UniProtKB-KW"/>
</dbReference>